<name>A0A9X2G4R6_9MICO</name>
<comment type="similarity">
    <text evidence="1 2">Belongs to the phD/YefM antitoxin family.</text>
</comment>
<dbReference type="Gene3D" id="3.40.1620.10">
    <property type="entry name" value="YefM-like domain"/>
    <property type="match status" value="1"/>
</dbReference>
<dbReference type="RefSeq" id="WP_253832572.1">
    <property type="nucleotide sequence ID" value="NZ_JAMTCS010000001.1"/>
</dbReference>
<gene>
    <name evidence="3" type="ORF">APR03_000582</name>
</gene>
<comment type="function">
    <text evidence="2">Antitoxin component of a type II toxin-antitoxin (TA) system.</text>
</comment>
<dbReference type="GO" id="GO:0097351">
    <property type="term" value="F:toxin sequestering activity"/>
    <property type="evidence" value="ECO:0007669"/>
    <property type="project" value="TreeGrafter"/>
</dbReference>
<dbReference type="NCBIfam" id="TIGR01552">
    <property type="entry name" value="phd_fam"/>
    <property type="match status" value="1"/>
</dbReference>
<dbReference type="PANTHER" id="PTHR35377">
    <property type="entry name" value="ANTITOXIN VAPB49-RELATED-RELATED"/>
    <property type="match status" value="1"/>
</dbReference>
<dbReference type="InterPro" id="IPR051416">
    <property type="entry name" value="phD-YefM_TA_antitoxins"/>
</dbReference>
<evidence type="ECO:0000313" key="4">
    <source>
        <dbReference type="Proteomes" id="UP001139493"/>
    </source>
</evidence>
<accession>A0A9X2G4R6</accession>
<reference evidence="3" key="1">
    <citation type="submission" date="2022-06" db="EMBL/GenBank/DDBJ databases">
        <title>Genomic Encyclopedia of Archaeal and Bacterial Type Strains, Phase II (KMG-II): from individual species to whole genera.</title>
        <authorList>
            <person name="Goeker M."/>
        </authorList>
    </citation>
    <scope>NUCLEOTIDE SEQUENCE</scope>
    <source>
        <strain evidence="3">DSM 26652</strain>
    </source>
</reference>
<evidence type="ECO:0000313" key="3">
    <source>
        <dbReference type="EMBL" id="MCP2263259.1"/>
    </source>
</evidence>
<proteinExistence type="inferred from homology"/>
<evidence type="ECO:0000256" key="2">
    <source>
        <dbReference type="RuleBase" id="RU362080"/>
    </source>
</evidence>
<dbReference type="PANTHER" id="PTHR35377:SF5">
    <property type="entry name" value="ANTITOXIN VAPB46"/>
    <property type="match status" value="1"/>
</dbReference>
<sequence>MTTIAARELRNHTAEVLRRVADGDHVTVTQHGTPVAEIGPVTSTRPRSLRRAELLKILGTVQADPGLREDLAELAGETTDDLGPIL</sequence>
<protein>
    <recommendedName>
        <fullName evidence="2">Antitoxin</fullName>
    </recommendedName>
</protein>
<keyword evidence="4" id="KW-1185">Reference proteome</keyword>
<dbReference type="InterPro" id="IPR036165">
    <property type="entry name" value="YefM-like_sf"/>
</dbReference>
<evidence type="ECO:0000256" key="1">
    <source>
        <dbReference type="ARBA" id="ARBA00009981"/>
    </source>
</evidence>
<dbReference type="Proteomes" id="UP001139493">
    <property type="component" value="Unassembled WGS sequence"/>
</dbReference>
<dbReference type="SUPFAM" id="SSF143120">
    <property type="entry name" value="YefM-like"/>
    <property type="match status" value="1"/>
</dbReference>
<organism evidence="3 4">
    <name type="scientific">Promicromonospora thailandica</name>
    <dbReference type="NCBI Taxonomy" id="765201"/>
    <lineage>
        <taxon>Bacteria</taxon>
        <taxon>Bacillati</taxon>
        <taxon>Actinomycetota</taxon>
        <taxon>Actinomycetes</taxon>
        <taxon>Micrococcales</taxon>
        <taxon>Promicromonosporaceae</taxon>
        <taxon>Promicromonospora</taxon>
    </lineage>
</organism>
<dbReference type="AlphaFoldDB" id="A0A9X2G4R6"/>
<comment type="caution">
    <text evidence="3">The sequence shown here is derived from an EMBL/GenBank/DDBJ whole genome shotgun (WGS) entry which is preliminary data.</text>
</comment>
<dbReference type="Pfam" id="PF02604">
    <property type="entry name" value="PhdYeFM_antitox"/>
    <property type="match status" value="1"/>
</dbReference>
<dbReference type="EMBL" id="JAMTCS010000001">
    <property type="protein sequence ID" value="MCP2263259.1"/>
    <property type="molecule type" value="Genomic_DNA"/>
</dbReference>
<dbReference type="InterPro" id="IPR006442">
    <property type="entry name" value="Antitoxin_Phd/YefM"/>
</dbReference>